<dbReference type="AlphaFoldDB" id="A0A5J5EXJ7"/>
<keyword evidence="1" id="KW-0560">Oxidoreductase</keyword>
<evidence type="ECO:0000313" key="3">
    <source>
        <dbReference type="Proteomes" id="UP000326924"/>
    </source>
</evidence>
<evidence type="ECO:0008006" key="4">
    <source>
        <dbReference type="Google" id="ProtNLM"/>
    </source>
</evidence>
<evidence type="ECO:0000313" key="2">
    <source>
        <dbReference type="EMBL" id="KAA8905853.1"/>
    </source>
</evidence>
<protein>
    <recommendedName>
        <fullName evidence="4">HypA-like protein</fullName>
    </recommendedName>
</protein>
<dbReference type="EMBL" id="VXIS01000095">
    <property type="protein sequence ID" value="KAA8905853.1"/>
    <property type="molecule type" value="Genomic_DNA"/>
</dbReference>
<organism evidence="2 3">
    <name type="scientific">Sphaerosporella brunnea</name>
    <dbReference type="NCBI Taxonomy" id="1250544"/>
    <lineage>
        <taxon>Eukaryota</taxon>
        <taxon>Fungi</taxon>
        <taxon>Dikarya</taxon>
        <taxon>Ascomycota</taxon>
        <taxon>Pezizomycotina</taxon>
        <taxon>Pezizomycetes</taxon>
        <taxon>Pezizales</taxon>
        <taxon>Pyronemataceae</taxon>
        <taxon>Sphaerosporella</taxon>
    </lineage>
</organism>
<gene>
    <name evidence="2" type="ORF">FN846DRAFT_731264</name>
</gene>
<dbReference type="OrthoDB" id="10004862at2759"/>
<comment type="caution">
    <text evidence="2">The sequence shown here is derived from an EMBL/GenBank/DDBJ whole genome shotgun (WGS) entry which is preliminary data.</text>
</comment>
<dbReference type="PANTHER" id="PTHR35870">
    <property type="entry name" value="PROTEIN, PUTATIVE (AFU_ORTHOLOGUE AFUA_5G03330)-RELATED"/>
    <property type="match status" value="1"/>
</dbReference>
<dbReference type="Proteomes" id="UP000326924">
    <property type="component" value="Unassembled WGS sequence"/>
</dbReference>
<keyword evidence="3" id="KW-1185">Reference proteome</keyword>
<evidence type="ECO:0000256" key="1">
    <source>
        <dbReference type="ARBA" id="ARBA00023002"/>
    </source>
</evidence>
<dbReference type="InterPro" id="IPR025337">
    <property type="entry name" value="Questin_oxidase-like"/>
</dbReference>
<dbReference type="GO" id="GO:0016491">
    <property type="term" value="F:oxidoreductase activity"/>
    <property type="evidence" value="ECO:0007669"/>
    <property type="project" value="UniProtKB-KW"/>
</dbReference>
<name>A0A5J5EXJ7_9PEZI</name>
<dbReference type="PANTHER" id="PTHR35870:SF1">
    <property type="entry name" value="PROTEIN, PUTATIVE (AFU_ORTHOLOGUE AFUA_5G03330)-RELATED"/>
    <property type="match status" value="1"/>
</dbReference>
<sequence>MSNDNPIRLTAATTGICNLPGITPASANAVSERLSENHRTHHIFFDQRGRHNHLVHNLLAIYDLGAPASVINDSYRRESSYQRDLSAVAPPSSPSKVDLSDPAQWKEYLGNPAAYGIFLEYFTKEIEKYGYETVVNKTLFDRSEKADDMLVRLFSGLTHPFIHVGYGLEFRQPAIVAEGLSMAAAQEAWFREFLISAEKKSQADQGDTTLVGLINEIQGNEKLRLAAQWEEGNKIKKMLQRALEEMLSYASRYKVPAEELQEKMAESINAVALFTAAAQREDKEIKIDFFYMHSHNSSLFLPVYLKQDWISEANKVRLLEWKTRINLAFYASQRAPELRIDEIRNYVPKEKPETNPWLNIIDRALKVKDDGHTAKFVRACIVGEKTCAPYQEHEDKGFVVRDDMWIKIAQMCIDSVEAEGEHWAMGVGFDEAWEKYGPKEQY</sequence>
<reference evidence="2 3" key="1">
    <citation type="submission" date="2019-09" db="EMBL/GenBank/DDBJ databases">
        <title>Draft genome of the ectomycorrhizal ascomycete Sphaerosporella brunnea.</title>
        <authorList>
            <consortium name="DOE Joint Genome Institute"/>
            <person name="Benucci G.M."/>
            <person name="Marozzi G."/>
            <person name="Antonielli L."/>
            <person name="Sanchez S."/>
            <person name="Marco P."/>
            <person name="Wang X."/>
            <person name="Falini L.B."/>
            <person name="Barry K."/>
            <person name="Haridas S."/>
            <person name="Lipzen A."/>
            <person name="Labutti K."/>
            <person name="Grigoriev I.V."/>
            <person name="Murat C."/>
            <person name="Martin F."/>
            <person name="Albertini E."/>
            <person name="Donnini D."/>
            <person name="Bonito G."/>
        </authorList>
    </citation>
    <scope>NUCLEOTIDE SEQUENCE [LARGE SCALE GENOMIC DNA]</scope>
    <source>
        <strain evidence="2 3">Sb_GMNB300</strain>
    </source>
</reference>
<dbReference type="Pfam" id="PF14027">
    <property type="entry name" value="Questin_oxidase"/>
    <property type="match status" value="1"/>
</dbReference>
<accession>A0A5J5EXJ7</accession>
<dbReference type="InParanoid" id="A0A5J5EXJ7"/>
<proteinExistence type="predicted"/>